<dbReference type="InterPro" id="IPR019819">
    <property type="entry name" value="Carboxylesterase_B_CS"/>
</dbReference>
<dbReference type="SUPFAM" id="SSF53474">
    <property type="entry name" value="alpha/beta-Hydrolases"/>
    <property type="match status" value="1"/>
</dbReference>
<proteinExistence type="inferred from homology"/>
<dbReference type="OrthoDB" id="6846267at2759"/>
<evidence type="ECO:0000256" key="1">
    <source>
        <dbReference type="ARBA" id="ARBA00005964"/>
    </source>
</evidence>
<evidence type="ECO:0000313" key="8">
    <source>
        <dbReference type="EMBL" id="KRT86802.1"/>
    </source>
</evidence>
<evidence type="ECO:0000259" key="7">
    <source>
        <dbReference type="Pfam" id="PF00135"/>
    </source>
</evidence>
<comment type="caution">
    <text evidence="8">The sequence shown here is derived from an EMBL/GenBank/DDBJ whole genome shotgun (WGS) entry which is preliminary data.</text>
</comment>
<dbReference type="PROSITE" id="PS00122">
    <property type="entry name" value="CARBOXYLESTERASE_B_1"/>
    <property type="match status" value="1"/>
</dbReference>
<dbReference type="EMBL" id="LJIG01000138">
    <property type="protein sequence ID" value="KRT86802.1"/>
    <property type="molecule type" value="Genomic_DNA"/>
</dbReference>
<feature type="domain" description="Carboxylesterase type B" evidence="7">
    <location>
        <begin position="2"/>
        <end position="280"/>
    </location>
</feature>
<dbReference type="AlphaFoldDB" id="A0A0T6BHH5"/>
<evidence type="ECO:0000256" key="3">
    <source>
        <dbReference type="ARBA" id="ARBA00022801"/>
    </source>
</evidence>
<gene>
    <name evidence="8" type="ORF">AMK59_1227</name>
</gene>
<dbReference type="InterPro" id="IPR019826">
    <property type="entry name" value="Carboxylesterase_B_AS"/>
</dbReference>
<protein>
    <recommendedName>
        <fullName evidence="6">Carboxylic ester hydrolase</fullName>
        <ecNumber evidence="6">3.1.1.-</ecNumber>
    </recommendedName>
</protein>
<accession>A0A0T6BHH5</accession>
<reference evidence="8 9" key="1">
    <citation type="submission" date="2015-09" db="EMBL/GenBank/DDBJ databases">
        <title>Draft genome of the scarab beetle Oryctes borbonicus.</title>
        <authorList>
            <person name="Meyer J.M."/>
            <person name="Markov G.V."/>
            <person name="Baskaran P."/>
            <person name="Herrmann M."/>
            <person name="Sommer R.J."/>
            <person name="Roedelsperger C."/>
        </authorList>
    </citation>
    <scope>NUCLEOTIDE SEQUENCE [LARGE SCALE GENOMIC DNA]</scope>
    <source>
        <strain evidence="8">OB123</strain>
        <tissue evidence="8">Whole animal</tissue>
    </source>
</reference>
<dbReference type="InterPro" id="IPR002018">
    <property type="entry name" value="CarbesteraseB"/>
</dbReference>
<dbReference type="Gene3D" id="3.40.50.1820">
    <property type="entry name" value="alpha/beta hydrolase"/>
    <property type="match status" value="1"/>
</dbReference>
<evidence type="ECO:0000256" key="6">
    <source>
        <dbReference type="RuleBase" id="RU361235"/>
    </source>
</evidence>
<evidence type="ECO:0000256" key="4">
    <source>
        <dbReference type="ARBA" id="ARBA00023157"/>
    </source>
</evidence>
<dbReference type="PANTHER" id="PTHR43142">
    <property type="entry name" value="CARBOXYLIC ESTER HYDROLASE"/>
    <property type="match status" value="1"/>
</dbReference>
<keyword evidence="4" id="KW-1015">Disulfide bond</keyword>
<evidence type="ECO:0000313" key="9">
    <source>
        <dbReference type="Proteomes" id="UP000051574"/>
    </source>
</evidence>
<keyword evidence="3 6" id="KW-0378">Hydrolase</keyword>
<comment type="similarity">
    <text evidence="1 6">Belongs to the type-B carboxylesterase/lipase family.</text>
</comment>
<keyword evidence="2" id="KW-0719">Serine esterase</keyword>
<dbReference type="Pfam" id="PF00135">
    <property type="entry name" value="COesterase"/>
    <property type="match status" value="1"/>
</dbReference>
<evidence type="ECO:0000256" key="2">
    <source>
        <dbReference type="ARBA" id="ARBA00022487"/>
    </source>
</evidence>
<organism evidence="8 9">
    <name type="scientific">Oryctes borbonicus</name>
    <dbReference type="NCBI Taxonomy" id="1629725"/>
    <lineage>
        <taxon>Eukaryota</taxon>
        <taxon>Metazoa</taxon>
        <taxon>Ecdysozoa</taxon>
        <taxon>Arthropoda</taxon>
        <taxon>Hexapoda</taxon>
        <taxon>Insecta</taxon>
        <taxon>Pterygota</taxon>
        <taxon>Neoptera</taxon>
        <taxon>Endopterygota</taxon>
        <taxon>Coleoptera</taxon>
        <taxon>Polyphaga</taxon>
        <taxon>Scarabaeiformia</taxon>
        <taxon>Scarabaeidae</taxon>
        <taxon>Dynastinae</taxon>
        <taxon>Oryctes</taxon>
    </lineage>
</organism>
<dbReference type="PANTHER" id="PTHR43142:SF1">
    <property type="entry name" value="CARBOXYLIC ESTER HYDROLASE"/>
    <property type="match status" value="1"/>
</dbReference>
<feature type="non-terminal residue" evidence="8">
    <location>
        <position position="1"/>
    </location>
</feature>
<dbReference type="Proteomes" id="UP000051574">
    <property type="component" value="Unassembled WGS sequence"/>
</dbReference>
<keyword evidence="5" id="KW-0325">Glycoprotein</keyword>
<dbReference type="GO" id="GO:0052689">
    <property type="term" value="F:carboxylic ester hydrolase activity"/>
    <property type="evidence" value="ECO:0007669"/>
    <property type="project" value="UniProtKB-KW"/>
</dbReference>
<dbReference type="PROSITE" id="PS00941">
    <property type="entry name" value="CARBOXYLESTERASE_B_2"/>
    <property type="match status" value="1"/>
</dbReference>
<keyword evidence="9" id="KW-1185">Reference proteome</keyword>
<evidence type="ECO:0000256" key="5">
    <source>
        <dbReference type="ARBA" id="ARBA00023180"/>
    </source>
</evidence>
<dbReference type="InterPro" id="IPR029058">
    <property type="entry name" value="AB_hydrolase_fold"/>
</dbReference>
<name>A0A0T6BHH5_9SCAR</name>
<sequence>PALPWLGTWNANSTGIICAQVMHAPEPEGGYYTGNEDCLYLNVFVPGKIVDSTRALDVIVHIHGGGLMFGSSNSYAGPNYLMDTDVIVVTINYRLGILGFLSTEDEILPGNNGMKDQVFALKWIRDHIKSFGGNPESVTLTGLSAGGASVHLHYFSPLSKGLFARGVSFSGNALVPWVLQDKPLLKAKLLGAHMGCTYKNTQDLIECLKQRPTRQIVESIRIMRPWLFNPFSPLGVVIEKGSKNKFLAEHPYILVKEGRFYDVPWITSLTSEEGLYPAAERSINFFPYDSESVRVVIAAR</sequence>
<dbReference type="EC" id="3.1.1.-" evidence="6"/>